<name>A0AAW2MK75_9LAMI</name>
<comment type="caution">
    <text evidence="2">The sequence shown here is derived from an EMBL/GenBank/DDBJ whole genome shotgun (WGS) entry which is preliminary data.</text>
</comment>
<keyword evidence="1" id="KW-0645">Protease</keyword>
<organism evidence="2">
    <name type="scientific">Sesamum angustifolium</name>
    <dbReference type="NCBI Taxonomy" id="2727405"/>
    <lineage>
        <taxon>Eukaryota</taxon>
        <taxon>Viridiplantae</taxon>
        <taxon>Streptophyta</taxon>
        <taxon>Embryophyta</taxon>
        <taxon>Tracheophyta</taxon>
        <taxon>Spermatophyta</taxon>
        <taxon>Magnoliopsida</taxon>
        <taxon>eudicotyledons</taxon>
        <taxon>Gunneridae</taxon>
        <taxon>Pentapetalae</taxon>
        <taxon>asterids</taxon>
        <taxon>lamiids</taxon>
        <taxon>Lamiales</taxon>
        <taxon>Pedaliaceae</taxon>
        <taxon>Sesamum</taxon>
    </lineage>
</organism>
<dbReference type="GO" id="GO:0042500">
    <property type="term" value="F:aspartic endopeptidase activity, intramembrane cleaving"/>
    <property type="evidence" value="ECO:0007669"/>
    <property type="project" value="InterPro"/>
</dbReference>
<reference evidence="2" key="1">
    <citation type="submission" date="2020-06" db="EMBL/GenBank/DDBJ databases">
        <authorList>
            <person name="Li T."/>
            <person name="Hu X."/>
            <person name="Zhang T."/>
            <person name="Song X."/>
            <person name="Zhang H."/>
            <person name="Dai N."/>
            <person name="Sheng W."/>
            <person name="Hou X."/>
            <person name="Wei L."/>
        </authorList>
    </citation>
    <scope>NUCLEOTIDE SEQUENCE</scope>
    <source>
        <strain evidence="2">G01</strain>
        <tissue evidence="2">Leaf</tissue>
    </source>
</reference>
<dbReference type="AlphaFoldDB" id="A0AAW2MK75"/>
<evidence type="ECO:0000256" key="1">
    <source>
        <dbReference type="ARBA" id="ARBA00022670"/>
    </source>
</evidence>
<protein>
    <submittedName>
        <fullName evidence="2">Signal peptide peptidase-like 5</fullName>
    </submittedName>
</protein>
<gene>
    <name evidence="2" type="ORF">Sangu_1697100</name>
</gene>
<accession>A0AAW2MK75</accession>
<sequence length="96" mass="10536">MTWFSSSGGHSPFELCIHVARGERSDEDSIPMFMKIPSLFNPWGGYSIVGFGDILLPGLLVPFSLRDASGTVEETRRAKGIVDERRTVKGLPARPS</sequence>
<dbReference type="Pfam" id="PF04258">
    <property type="entry name" value="Peptidase_A22B"/>
    <property type="match status" value="1"/>
</dbReference>
<dbReference type="EMBL" id="JACGWK010000010">
    <property type="protein sequence ID" value="KAL0331516.1"/>
    <property type="molecule type" value="Genomic_DNA"/>
</dbReference>
<dbReference type="InterPro" id="IPR007369">
    <property type="entry name" value="Peptidase_A22B_SPP"/>
</dbReference>
<dbReference type="GO" id="GO:0006508">
    <property type="term" value="P:proteolysis"/>
    <property type="evidence" value="ECO:0007669"/>
    <property type="project" value="UniProtKB-KW"/>
</dbReference>
<reference evidence="2" key="2">
    <citation type="journal article" date="2024" name="Plant">
        <title>Genomic evolution and insights into agronomic trait innovations of Sesamum species.</title>
        <authorList>
            <person name="Miao H."/>
            <person name="Wang L."/>
            <person name="Qu L."/>
            <person name="Liu H."/>
            <person name="Sun Y."/>
            <person name="Le M."/>
            <person name="Wang Q."/>
            <person name="Wei S."/>
            <person name="Zheng Y."/>
            <person name="Lin W."/>
            <person name="Duan Y."/>
            <person name="Cao H."/>
            <person name="Xiong S."/>
            <person name="Wang X."/>
            <person name="Wei L."/>
            <person name="Li C."/>
            <person name="Ma Q."/>
            <person name="Ju M."/>
            <person name="Zhao R."/>
            <person name="Li G."/>
            <person name="Mu C."/>
            <person name="Tian Q."/>
            <person name="Mei H."/>
            <person name="Zhang T."/>
            <person name="Gao T."/>
            <person name="Zhang H."/>
        </authorList>
    </citation>
    <scope>NUCLEOTIDE SEQUENCE</scope>
    <source>
        <strain evidence="2">G01</strain>
    </source>
</reference>
<dbReference type="GO" id="GO:0016020">
    <property type="term" value="C:membrane"/>
    <property type="evidence" value="ECO:0007669"/>
    <property type="project" value="InterPro"/>
</dbReference>
<evidence type="ECO:0000313" key="2">
    <source>
        <dbReference type="EMBL" id="KAL0331516.1"/>
    </source>
</evidence>
<proteinExistence type="predicted"/>
<keyword evidence="1" id="KW-0378">Hydrolase</keyword>